<dbReference type="Pfam" id="PF03372">
    <property type="entry name" value="Exo_endo_phos"/>
    <property type="match status" value="1"/>
</dbReference>
<evidence type="ECO:0000256" key="1">
    <source>
        <dbReference type="SAM" id="MobiDB-lite"/>
    </source>
</evidence>
<dbReference type="Proteomes" id="UP000504610">
    <property type="component" value="Unplaced"/>
</dbReference>
<dbReference type="InterPro" id="IPR005135">
    <property type="entry name" value="Endo/exonuclease/phosphatase"/>
</dbReference>
<dbReference type="InterPro" id="IPR043502">
    <property type="entry name" value="DNA/RNA_pol_sf"/>
</dbReference>
<feature type="region of interest" description="Disordered" evidence="1">
    <location>
        <begin position="138"/>
        <end position="159"/>
    </location>
</feature>
<dbReference type="GO" id="GO:0003824">
    <property type="term" value="F:catalytic activity"/>
    <property type="evidence" value="ECO:0007669"/>
    <property type="project" value="InterPro"/>
</dbReference>
<accession>A0A9W3CSP6</accession>
<dbReference type="Pfam" id="PF00078">
    <property type="entry name" value="RVT_1"/>
    <property type="match status" value="1"/>
</dbReference>
<dbReference type="OrthoDB" id="1746383at2759"/>
<dbReference type="PANTHER" id="PTHR46890:SF48">
    <property type="entry name" value="RNA-DIRECTED DNA POLYMERASE"/>
    <property type="match status" value="1"/>
</dbReference>
<dbReference type="PANTHER" id="PTHR46890">
    <property type="entry name" value="NON-LTR RETROLELEMENT REVERSE TRANSCRIPTASE-LIKE PROTEIN-RELATED"/>
    <property type="match status" value="1"/>
</dbReference>
<feature type="domain" description="Reverse transcriptase" evidence="2">
    <location>
        <begin position="681"/>
        <end position="847"/>
    </location>
</feature>
<dbReference type="InterPro" id="IPR000477">
    <property type="entry name" value="RT_dom"/>
</dbReference>
<sequence>MRSSAGREETSSHMVVPYEQTSQLLIHSKQSRREGNSSGATRSRKLASAIVSPHGVAHPMAMEENVTVRNKFEGRILSFSSSEGNNSGIKDDQMIEALNDMESMDQTNGGLLDDEMEGDDLLGLDLMEMENTSSVAAPKEVGDGQKVRSARSKKHGSKRNASLGITTRKFEMIRRGSPIRRLVPSKVNTGNGEKHKKKDGSRSDLTVRRLTEMCQKHRPGLVFFSETKNRKLRLQNLQADLGFDHVFTVEPLGLSGGLALFFMDEFQVNVLFSNNRMIDIEAVIDGIKVFMTFVYGDPVLERRDQVWERLTRFSTTRNGPWFMIGDFNEIIDHNEKEGGRQRTDSSFLPFKQMLSDCGMLEFPYTGDMLSWVGKRAGRVTVRCRLDRAVGNADWHEKFPHSKTKYMRLWGSDHRPILADILKKPARRSRKFKFDKRWLDNEELRQVILEGWKSPDLPPNASLMEHISSCRKALSEWRRQNNINSAKLMEELKEKVEGLYADDNATTEEIAAVLKELSDALKAEEMFWKQKSRVFWLREGDRNTKFFHALTKQRRARNKITQLLDENGNIVEDEEGLVAIATSYFRQIFESSNPQDIEEALSEVPTKITEPMNESLTAPVTEWEIKLALFAMHPEKAPGPDGMTALFYQKFWDKDDITLMVNKFLTEGIMPDGLNETNICLIPKTSTPNAMTQFRPISLCNVSYKIISKVLYQRLKKVLPGLISETQSAFVAGRQISDNIMVAQEMFHALRTKPSGRNKRMTIKTYMSKAYDRMEWSFIEAVMRKMGFSETWIIWIMRCITSVHHKVLMNGQPRGNIIPGRGLRQGDPLSPFIFILCTEALVSLLNHAENQGKITGMRVTRACPSRINATTRQEIKDVIGIQNDGGMGTYLGIPEDISGSKCKLFAFLKDKLMHRVNSWTGRWLSKGGKEVLIKSILLALPTYVMSTFLLPLEICENFASAIAQFWWSSNPPKRGIHWSKWEKVCLPREEGGIDFRMIHEFNLALLAKQLWRLTQNPDSLVARVLRGRYYRLSSPLRVNSVNSPSYVWTSSISAARELLLLGIRQKIHSGNEVKVWEDPWIPLNPARPAIPIAPVMNPNMRVSDLINQELKEWDVNLLEQYVRSDDIPLIRSLAVSTSHRPDTFCWNFTRHGQYTVKSGYWVAQNLLKDADEKQMLEPSITKLQAFAWKIKAPKKICHFIWQLLTGHVAVTRNLARRNMRCDNYCPRCGEPEESVTNAIFECPSALQVWLHSSTPTNPGVFPAPSIYTNMNYLFWEKDGSLEPELDRDPYPWLIWYIWKARNDKLFRGIDRDPLELVRYAESECQAWFNANVIPQLVQESTIQEPQVISLGNWGEDTTHGFTKLSQKRISSALISGSTEMGDGEHASIFNMPELRNRLQRFDRNDQGTSGLAKFCYGIGEDRDTAYMLPGLQDFLCSKSA</sequence>
<feature type="domain" description="Reverse transcriptase zinc-binding" evidence="4">
    <location>
        <begin position="1173"/>
        <end position="1248"/>
    </location>
</feature>
<evidence type="ECO:0000259" key="2">
    <source>
        <dbReference type="Pfam" id="PF00078"/>
    </source>
</evidence>
<dbReference type="SUPFAM" id="SSF56672">
    <property type="entry name" value="DNA/RNA polymerases"/>
    <property type="match status" value="1"/>
</dbReference>
<dbReference type="InterPro" id="IPR036691">
    <property type="entry name" value="Endo/exonu/phosph_ase_sf"/>
</dbReference>
<feature type="domain" description="Endonuclease/exonuclease/phosphatase" evidence="3">
    <location>
        <begin position="192"/>
        <end position="413"/>
    </location>
</feature>
<organism evidence="5 6">
    <name type="scientific">Raphanus sativus</name>
    <name type="common">Radish</name>
    <name type="synonym">Raphanus raphanistrum var. sativus</name>
    <dbReference type="NCBI Taxonomy" id="3726"/>
    <lineage>
        <taxon>Eukaryota</taxon>
        <taxon>Viridiplantae</taxon>
        <taxon>Streptophyta</taxon>
        <taxon>Embryophyta</taxon>
        <taxon>Tracheophyta</taxon>
        <taxon>Spermatophyta</taxon>
        <taxon>Magnoliopsida</taxon>
        <taxon>eudicotyledons</taxon>
        <taxon>Gunneridae</taxon>
        <taxon>Pentapetalae</taxon>
        <taxon>rosids</taxon>
        <taxon>malvids</taxon>
        <taxon>Brassicales</taxon>
        <taxon>Brassicaceae</taxon>
        <taxon>Brassiceae</taxon>
        <taxon>Raphanus</taxon>
    </lineage>
</organism>
<dbReference type="CDD" id="cd01650">
    <property type="entry name" value="RT_nLTR_like"/>
    <property type="match status" value="1"/>
</dbReference>
<protein>
    <submittedName>
        <fullName evidence="6">Uncharacterized protein LOC130503882</fullName>
    </submittedName>
</protein>
<gene>
    <name evidence="6" type="primary">LOC130503882</name>
</gene>
<dbReference type="RefSeq" id="XP_056854429.1">
    <property type="nucleotide sequence ID" value="XM_056998449.1"/>
</dbReference>
<reference evidence="6" key="1">
    <citation type="submission" date="2025-08" db="UniProtKB">
        <authorList>
            <consortium name="RefSeq"/>
        </authorList>
    </citation>
    <scope>IDENTIFICATION</scope>
    <source>
        <tissue evidence="6">Leaf</tissue>
    </source>
</reference>
<evidence type="ECO:0000259" key="3">
    <source>
        <dbReference type="Pfam" id="PF03372"/>
    </source>
</evidence>
<feature type="compositionally biased region" description="Basic residues" evidence="1">
    <location>
        <begin position="148"/>
        <end position="158"/>
    </location>
</feature>
<dbReference type="GeneID" id="130503882"/>
<feature type="region of interest" description="Disordered" evidence="1">
    <location>
        <begin position="183"/>
        <end position="203"/>
    </location>
</feature>
<dbReference type="Pfam" id="PF13966">
    <property type="entry name" value="zf-RVT"/>
    <property type="match status" value="1"/>
</dbReference>
<evidence type="ECO:0000313" key="6">
    <source>
        <dbReference type="RefSeq" id="XP_056854429.1"/>
    </source>
</evidence>
<evidence type="ECO:0000313" key="5">
    <source>
        <dbReference type="Proteomes" id="UP000504610"/>
    </source>
</evidence>
<dbReference type="KEGG" id="rsz:130503882"/>
<dbReference type="SUPFAM" id="SSF56219">
    <property type="entry name" value="DNase I-like"/>
    <property type="match status" value="1"/>
</dbReference>
<dbReference type="Gene3D" id="3.60.10.10">
    <property type="entry name" value="Endonuclease/exonuclease/phosphatase"/>
    <property type="match status" value="1"/>
</dbReference>
<keyword evidence="5" id="KW-1185">Reference proteome</keyword>
<name>A0A9W3CSP6_RAPSA</name>
<dbReference type="InterPro" id="IPR026960">
    <property type="entry name" value="RVT-Znf"/>
</dbReference>
<proteinExistence type="predicted"/>
<dbReference type="InterPro" id="IPR052343">
    <property type="entry name" value="Retrotransposon-Effector_Assoc"/>
</dbReference>
<evidence type="ECO:0000259" key="4">
    <source>
        <dbReference type="Pfam" id="PF13966"/>
    </source>
</evidence>